<dbReference type="GO" id="GO:0019068">
    <property type="term" value="P:virion assembly"/>
    <property type="evidence" value="ECO:0007669"/>
    <property type="project" value="InterPro"/>
</dbReference>
<dbReference type="EMBL" id="BART01030731">
    <property type="protein sequence ID" value="GAH18405.1"/>
    <property type="molecule type" value="Genomic_DNA"/>
</dbReference>
<proteinExistence type="predicted"/>
<reference evidence="1" key="1">
    <citation type="journal article" date="2014" name="Front. Microbiol.">
        <title>High frequency of phylogenetically diverse reductive dehalogenase-homologous genes in deep subseafloor sedimentary metagenomes.</title>
        <authorList>
            <person name="Kawai M."/>
            <person name="Futagami T."/>
            <person name="Toyoda A."/>
            <person name="Takaki Y."/>
            <person name="Nishi S."/>
            <person name="Hori S."/>
            <person name="Arai W."/>
            <person name="Tsubouchi T."/>
            <person name="Morono Y."/>
            <person name="Uchiyama I."/>
            <person name="Ito T."/>
            <person name="Fujiyama A."/>
            <person name="Inagaki F."/>
            <person name="Takami H."/>
        </authorList>
    </citation>
    <scope>NUCLEOTIDE SEQUENCE</scope>
    <source>
        <strain evidence="1">Expedition CK06-06</strain>
    </source>
</reference>
<name>X1EDJ1_9ZZZZ</name>
<evidence type="ECO:0000313" key="1">
    <source>
        <dbReference type="EMBL" id="GAH18405.1"/>
    </source>
</evidence>
<dbReference type="InterPro" id="IPR006429">
    <property type="entry name" value="Phage_lambda_portal"/>
</dbReference>
<protein>
    <submittedName>
        <fullName evidence="1">Uncharacterized protein</fullName>
    </submittedName>
</protein>
<gene>
    <name evidence="1" type="ORF">S01H4_53555</name>
</gene>
<sequence length="261" mass="29223">QKSKNTNQFIPAVVRARYDAAQTTADNVRHWAMADGLSADSSNSADVRKKLRQRARYEVANNSYAKGIVLTLANDAVGTGPRLQLLSNHQKTNHKVERAFSQWSHAIPTTGDALAALTGWGPYSLLASVSGIPAMNQFRRATTWPEDWTDWNDPAYSLGKIQLYSPFTTSDIMGPWIFADIQSALNKLIWTWGREGWTANGTNNYWTGVSDWGYGTQEDPDWLEAKAQAESRYSIYGSAENEPWTFSLGHNYSVPRHYGLQ</sequence>
<comment type="caution">
    <text evidence="1">The sequence shown here is derived from an EMBL/GenBank/DDBJ whole genome shotgun (WGS) entry which is preliminary data.</text>
</comment>
<dbReference type="AlphaFoldDB" id="X1EDJ1"/>
<organism evidence="1">
    <name type="scientific">marine sediment metagenome</name>
    <dbReference type="NCBI Taxonomy" id="412755"/>
    <lineage>
        <taxon>unclassified sequences</taxon>
        <taxon>metagenomes</taxon>
        <taxon>ecological metagenomes</taxon>
    </lineage>
</organism>
<accession>X1EDJ1</accession>
<dbReference type="Pfam" id="PF05136">
    <property type="entry name" value="Phage_portal_2"/>
    <property type="match status" value="1"/>
</dbReference>
<feature type="non-terminal residue" evidence="1">
    <location>
        <position position="1"/>
    </location>
</feature>
<feature type="non-terminal residue" evidence="1">
    <location>
        <position position="261"/>
    </location>
</feature>
<dbReference type="GO" id="GO:0005198">
    <property type="term" value="F:structural molecule activity"/>
    <property type="evidence" value="ECO:0007669"/>
    <property type="project" value="InterPro"/>
</dbReference>